<reference evidence="1 2" key="1">
    <citation type="submission" date="2019-03" db="EMBL/GenBank/DDBJ databases">
        <title>Genomic Encyclopedia of Type Strains, Phase IV (KMG-IV): sequencing the most valuable type-strain genomes for metagenomic binning, comparative biology and taxonomic classification.</title>
        <authorList>
            <person name="Goeker M."/>
        </authorList>
    </citation>
    <scope>NUCLEOTIDE SEQUENCE [LARGE SCALE GENOMIC DNA]</scope>
    <source>
        <strain evidence="1 2">DSM 21667</strain>
    </source>
</reference>
<sequence>MKFAAFFRNVNLGRPHCPSKAQLEQAFLDAGAASAASFLVNGTLVYAVPRAARAGPVLAAAVARLQQQCGLKEPAYIRRVDHLAALVGADPFAGIDTSDVYECCVSFLAPRAPALPPSPWRSRRGDVDVLHCNGTEVFSLSRTIGNTPGSPNALLEKTLGLPATTRAWNTIVRLVAKHG</sequence>
<keyword evidence="2" id="KW-1185">Reference proteome</keyword>
<evidence type="ECO:0000313" key="1">
    <source>
        <dbReference type="EMBL" id="TDR38972.1"/>
    </source>
</evidence>
<name>A0A4R6YNF3_9GAMM</name>
<protein>
    <submittedName>
        <fullName evidence="1">Uncharacterized protein (DUF1697 family)</fullName>
    </submittedName>
</protein>
<comment type="caution">
    <text evidence="1">The sequence shown here is derived from an EMBL/GenBank/DDBJ whole genome shotgun (WGS) entry which is preliminary data.</text>
</comment>
<dbReference type="Pfam" id="PF08002">
    <property type="entry name" value="DUF1697"/>
    <property type="match status" value="1"/>
</dbReference>
<dbReference type="SUPFAM" id="SSF160379">
    <property type="entry name" value="SP0830-like"/>
    <property type="match status" value="1"/>
</dbReference>
<evidence type="ECO:0000313" key="2">
    <source>
        <dbReference type="Proteomes" id="UP000295293"/>
    </source>
</evidence>
<dbReference type="AlphaFoldDB" id="A0A4R6YNF3"/>
<gene>
    <name evidence="1" type="ORF">DFR29_118115</name>
</gene>
<dbReference type="OrthoDB" id="9806494at2"/>
<proteinExistence type="predicted"/>
<dbReference type="Proteomes" id="UP000295293">
    <property type="component" value="Unassembled WGS sequence"/>
</dbReference>
<dbReference type="EMBL" id="SNZH01000018">
    <property type="protein sequence ID" value="TDR38972.1"/>
    <property type="molecule type" value="Genomic_DNA"/>
</dbReference>
<organism evidence="1 2">
    <name type="scientific">Tahibacter aquaticus</name>
    <dbReference type="NCBI Taxonomy" id="520092"/>
    <lineage>
        <taxon>Bacteria</taxon>
        <taxon>Pseudomonadati</taxon>
        <taxon>Pseudomonadota</taxon>
        <taxon>Gammaproteobacteria</taxon>
        <taxon>Lysobacterales</taxon>
        <taxon>Rhodanobacteraceae</taxon>
        <taxon>Tahibacter</taxon>
    </lineage>
</organism>
<accession>A0A4R6YNF3</accession>
<dbReference type="RefSeq" id="WP_133821184.1">
    <property type="nucleotide sequence ID" value="NZ_SNZH01000018.1"/>
</dbReference>
<dbReference type="InterPro" id="IPR012545">
    <property type="entry name" value="DUF1697"/>
</dbReference>